<proteinExistence type="predicted"/>
<accession>A0ABS6Y5L1</accession>
<keyword evidence="2" id="KW-1185">Reference proteome</keyword>
<sequence>MLKEYDFRYSVHEVDGKSFELIECKTWPRLNVQVLDTTPERFAEDVAAVKARSMCGYTEEDKTFILKHAGGEGNGELKQSNLDEIYDGMVEIMKAAVKWWQLNRLKLRNPKTAFWSDVAK</sequence>
<evidence type="ECO:0000313" key="1">
    <source>
        <dbReference type="EMBL" id="MBW4754772.1"/>
    </source>
</evidence>
<comment type="caution">
    <text evidence="1">The sequence shown here is derived from an EMBL/GenBank/DDBJ whole genome shotgun (WGS) entry which is preliminary data.</text>
</comment>
<organism evidence="1 2">
    <name type="scientific">Prevotella melaninogenica</name>
    <dbReference type="NCBI Taxonomy" id="28132"/>
    <lineage>
        <taxon>Bacteria</taxon>
        <taxon>Pseudomonadati</taxon>
        <taxon>Bacteroidota</taxon>
        <taxon>Bacteroidia</taxon>
        <taxon>Bacteroidales</taxon>
        <taxon>Prevotellaceae</taxon>
        <taxon>Prevotella</taxon>
    </lineage>
</organism>
<protein>
    <recommendedName>
        <fullName evidence="3">Large polyvalent protein associated domain-containing protein</fullName>
    </recommendedName>
</protein>
<evidence type="ECO:0008006" key="3">
    <source>
        <dbReference type="Google" id="ProtNLM"/>
    </source>
</evidence>
<reference evidence="1 2" key="1">
    <citation type="submission" date="2021-07" db="EMBL/GenBank/DDBJ databases">
        <title>Genomic diversity and antimicrobial resistance of Prevotella spp. isolated from chronic lung disease airways.</title>
        <authorList>
            <person name="Webb K.A."/>
            <person name="Olagoke O.S."/>
            <person name="Baird T."/>
            <person name="Neill J."/>
            <person name="Pham A."/>
            <person name="Wells T.J."/>
            <person name="Ramsay K.A."/>
            <person name="Bell S.C."/>
            <person name="Sarovich D.S."/>
            <person name="Price E.P."/>
        </authorList>
    </citation>
    <scope>NUCLEOTIDE SEQUENCE [LARGE SCALE GENOMIC DNA]</scope>
    <source>
        <strain evidence="1 2">SCHI0027.S.6</strain>
    </source>
</reference>
<name>A0ABS6Y5L1_9BACT</name>
<gene>
    <name evidence="1" type="ORF">KZO77_06910</name>
</gene>
<evidence type="ECO:0000313" key="2">
    <source>
        <dbReference type="Proteomes" id="UP000812077"/>
    </source>
</evidence>
<dbReference type="Proteomes" id="UP000812077">
    <property type="component" value="Unassembled WGS sequence"/>
</dbReference>
<dbReference type="EMBL" id="JAHXCP010000009">
    <property type="protein sequence ID" value="MBW4754772.1"/>
    <property type="molecule type" value="Genomic_DNA"/>
</dbReference>